<evidence type="ECO:0008006" key="3">
    <source>
        <dbReference type="Google" id="ProtNLM"/>
    </source>
</evidence>
<dbReference type="AlphaFoldDB" id="A0A7J8X9G2"/>
<dbReference type="GO" id="GO:0012505">
    <property type="term" value="C:endomembrane system"/>
    <property type="evidence" value="ECO:0007669"/>
    <property type="project" value="TreeGrafter"/>
</dbReference>
<name>A0A7J8X9G2_GOSAI</name>
<reference evidence="1 2" key="1">
    <citation type="journal article" date="2019" name="Genome Biol. Evol.">
        <title>Insights into the evolution of the New World diploid cottons (Gossypium, subgenus Houzingenia) based on genome sequencing.</title>
        <authorList>
            <person name="Grover C.E."/>
            <person name="Arick M.A. 2nd"/>
            <person name="Thrash A."/>
            <person name="Conover J.L."/>
            <person name="Sanders W.S."/>
            <person name="Peterson D.G."/>
            <person name="Frelichowski J.E."/>
            <person name="Scheffler J.A."/>
            <person name="Scheffler B.E."/>
            <person name="Wendel J.F."/>
        </authorList>
    </citation>
    <scope>NUCLEOTIDE SEQUENCE [LARGE SCALE GENOMIC DNA]</scope>
    <source>
        <strain evidence="1">185</strain>
        <tissue evidence="1">Leaf</tissue>
    </source>
</reference>
<proteinExistence type="predicted"/>
<dbReference type="Proteomes" id="UP000593577">
    <property type="component" value="Unassembled WGS sequence"/>
</dbReference>
<feature type="non-terminal residue" evidence="1">
    <location>
        <position position="189"/>
    </location>
</feature>
<keyword evidence="2" id="KW-1185">Reference proteome</keyword>
<organism evidence="1 2">
    <name type="scientific">Gossypium aridum</name>
    <name type="common">American cotton</name>
    <name type="synonym">Erioxylum aridum</name>
    <dbReference type="NCBI Taxonomy" id="34290"/>
    <lineage>
        <taxon>Eukaryota</taxon>
        <taxon>Viridiplantae</taxon>
        <taxon>Streptophyta</taxon>
        <taxon>Embryophyta</taxon>
        <taxon>Tracheophyta</taxon>
        <taxon>Spermatophyta</taxon>
        <taxon>Magnoliopsida</taxon>
        <taxon>eudicotyledons</taxon>
        <taxon>Gunneridae</taxon>
        <taxon>Pentapetalae</taxon>
        <taxon>rosids</taxon>
        <taxon>malvids</taxon>
        <taxon>Malvales</taxon>
        <taxon>Malvaceae</taxon>
        <taxon>Malvoideae</taxon>
        <taxon>Gossypium</taxon>
    </lineage>
</organism>
<dbReference type="Gene3D" id="2.120.10.30">
    <property type="entry name" value="TolB, C-terminal domain"/>
    <property type="match status" value="2"/>
</dbReference>
<comment type="caution">
    <text evidence="1">The sequence shown here is derived from an EMBL/GenBank/DDBJ whole genome shotgun (WGS) entry which is preliminary data.</text>
</comment>
<evidence type="ECO:0000313" key="1">
    <source>
        <dbReference type="EMBL" id="MBA0683898.1"/>
    </source>
</evidence>
<dbReference type="PANTHER" id="PTHR10426:SF86">
    <property type="entry name" value="PROTEIN STRICTOSIDINE SYNTHASE-LIKE 10-LIKE"/>
    <property type="match status" value="1"/>
</dbReference>
<accession>A0A7J8X9G2</accession>
<sequence>RILWFANGGPKWGVPQVLVNSFEGIPFRFTNGLDIDINRGVVYFTDSNILFQRRYADLLLRSSTDRTGRLFIHDPRAKKASPKVFAEIPYNIKMNDKGELWVALNTGRLRETSNDGSDPIGVKYDGEGCILQELDGNGGAIFNSINEVNEELCPLIKNVLLLDSEGKRIAVKYYSDDWPTNSAKEAFEK</sequence>
<evidence type="ECO:0000313" key="2">
    <source>
        <dbReference type="Proteomes" id="UP000593577"/>
    </source>
</evidence>
<dbReference type="PANTHER" id="PTHR10426">
    <property type="entry name" value="STRICTOSIDINE SYNTHASE-RELATED"/>
    <property type="match status" value="1"/>
</dbReference>
<dbReference type="GO" id="GO:0016787">
    <property type="term" value="F:hydrolase activity"/>
    <property type="evidence" value="ECO:0007669"/>
    <property type="project" value="TreeGrafter"/>
</dbReference>
<gene>
    <name evidence="1" type="ORF">Goari_025523</name>
</gene>
<dbReference type="EMBL" id="JABFAA010000006">
    <property type="protein sequence ID" value="MBA0683898.1"/>
    <property type="molecule type" value="Genomic_DNA"/>
</dbReference>
<protein>
    <recommendedName>
        <fullName evidence="3">Strictosidine synthase conserved region domain-containing protein</fullName>
    </recommendedName>
</protein>
<dbReference type="SUPFAM" id="SSF63829">
    <property type="entry name" value="Calcium-dependent phosphotriesterase"/>
    <property type="match status" value="1"/>
</dbReference>
<dbReference type="InterPro" id="IPR011042">
    <property type="entry name" value="6-blade_b-propeller_TolB-like"/>
</dbReference>
<feature type="non-terminal residue" evidence="1">
    <location>
        <position position="1"/>
    </location>
</feature>